<comment type="caution">
    <text evidence="3">The sequence shown here is derived from an EMBL/GenBank/DDBJ whole genome shotgun (WGS) entry which is preliminary data.</text>
</comment>
<dbReference type="Gene3D" id="2.10.50.10">
    <property type="entry name" value="Tumor Necrosis Factor Receptor, subunit A, domain 2"/>
    <property type="match status" value="1"/>
</dbReference>
<dbReference type="SUPFAM" id="SSF57184">
    <property type="entry name" value="Growth factor receptor domain"/>
    <property type="match status" value="1"/>
</dbReference>
<proteinExistence type="predicted"/>
<accession>A0A9W7A1Y3</accession>
<evidence type="ECO:0008006" key="5">
    <source>
        <dbReference type="Google" id="ProtNLM"/>
    </source>
</evidence>
<dbReference type="Proteomes" id="UP001165082">
    <property type="component" value="Unassembled WGS sequence"/>
</dbReference>
<feature type="transmembrane region" description="Helical" evidence="2">
    <location>
        <begin position="210"/>
        <end position="228"/>
    </location>
</feature>
<dbReference type="AlphaFoldDB" id="A0A9W7A1Y3"/>
<gene>
    <name evidence="3" type="ORF">TrRE_jg11733</name>
</gene>
<dbReference type="InterPro" id="IPR009030">
    <property type="entry name" value="Growth_fac_rcpt_cys_sf"/>
</dbReference>
<dbReference type="OrthoDB" id="5950997at2759"/>
<organism evidence="3 4">
    <name type="scientific">Triparma retinervis</name>
    <dbReference type="NCBI Taxonomy" id="2557542"/>
    <lineage>
        <taxon>Eukaryota</taxon>
        <taxon>Sar</taxon>
        <taxon>Stramenopiles</taxon>
        <taxon>Ochrophyta</taxon>
        <taxon>Bolidophyceae</taxon>
        <taxon>Parmales</taxon>
        <taxon>Triparmaceae</taxon>
        <taxon>Triparma</taxon>
    </lineage>
</organism>
<dbReference type="InterPro" id="IPR023393">
    <property type="entry name" value="START-like_dom_sf"/>
</dbReference>
<evidence type="ECO:0000313" key="4">
    <source>
        <dbReference type="Proteomes" id="UP001165082"/>
    </source>
</evidence>
<keyword evidence="2" id="KW-0812">Transmembrane</keyword>
<dbReference type="EMBL" id="BRXZ01003907">
    <property type="protein sequence ID" value="GMH64409.1"/>
    <property type="molecule type" value="Genomic_DNA"/>
</dbReference>
<name>A0A9W7A1Y3_9STRA</name>
<evidence type="ECO:0000256" key="2">
    <source>
        <dbReference type="SAM" id="Phobius"/>
    </source>
</evidence>
<dbReference type="PANTHER" id="PTHR11319:SF35">
    <property type="entry name" value="OUTER MEMBRANE PROTEIN PMPC-RELATED"/>
    <property type="match status" value="1"/>
</dbReference>
<keyword evidence="2" id="KW-1133">Transmembrane helix</keyword>
<reference evidence="3" key="1">
    <citation type="submission" date="2022-07" db="EMBL/GenBank/DDBJ databases">
        <title>Genome analysis of Parmales, a sister group of diatoms, reveals the evolutionary specialization of diatoms from phago-mixotrophs to photoautotrophs.</title>
        <authorList>
            <person name="Ban H."/>
            <person name="Sato S."/>
            <person name="Yoshikawa S."/>
            <person name="Kazumasa Y."/>
            <person name="Nakamura Y."/>
            <person name="Ichinomiya M."/>
            <person name="Saitoh K."/>
            <person name="Sato N."/>
            <person name="Blanc-Mathieu R."/>
            <person name="Endo H."/>
            <person name="Kuwata A."/>
            <person name="Ogata H."/>
        </authorList>
    </citation>
    <scope>NUCLEOTIDE SEQUENCE</scope>
</reference>
<sequence>MDERCAPCPPGSHSEPGSLICLPCPQYETYNEDSESCECISTFKRINNVCVCEAGKTLQNDVCAPCEDGRYKISPGTGACSICEKEIEEAFASVGPKTDRSSCACNENRFYHPKESRCIKCPSSGTNCSTVGSDLTNLPVVAGFWRHSLDDYNVVECENAESCTPSSEPSSADPYCAAGHYGPLCSVCEEGYSHNSLGVCSLCETAEVSIGFYVSCCVVFLTVIYFLAAKYLKKKPTLTVISSEVKRMQNDKRNWVNTARTKAKILVSFYQIVSGLPRTLSVRFPDLYEKFTSTLTTLFNVQALKLISVDCFIPTGFYTSLVKLGLMVTRRYLVNNQEEKRMGEIGYKVLQRPNESEKYYCVGVKMRRPFRTRYLTVKESVEEMGGVATIVSSSAETIPNDVVLPKPPAWSRPAHLRLRGYKLHELGQNELQVVFIESINLGGFLPQDFSTRVMASRRFRGVLKNFERFYYREQHGFPIAPDDLKVGVVGSPPRKHYGMGTIPNPLRKDKAGFDDTEMTNL</sequence>
<dbReference type="Gene3D" id="3.30.530.20">
    <property type="match status" value="1"/>
</dbReference>
<evidence type="ECO:0000256" key="1">
    <source>
        <dbReference type="SAM" id="MobiDB-lite"/>
    </source>
</evidence>
<protein>
    <recommendedName>
        <fullName evidence="5">Tyrosine-protein kinase ephrin type A/B receptor-like domain-containing protein</fullName>
    </recommendedName>
</protein>
<dbReference type="PANTHER" id="PTHR11319">
    <property type="entry name" value="G PROTEIN-COUPLED RECEPTOR-RELATED"/>
    <property type="match status" value="1"/>
</dbReference>
<evidence type="ECO:0000313" key="3">
    <source>
        <dbReference type="EMBL" id="GMH64409.1"/>
    </source>
</evidence>
<feature type="region of interest" description="Disordered" evidence="1">
    <location>
        <begin position="497"/>
        <end position="521"/>
    </location>
</feature>
<keyword evidence="4" id="KW-1185">Reference proteome</keyword>
<keyword evidence="2" id="KW-0472">Membrane</keyword>